<keyword evidence="3" id="KW-1185">Reference proteome</keyword>
<proteinExistence type="predicted"/>
<feature type="transmembrane region" description="Helical" evidence="1">
    <location>
        <begin position="75"/>
        <end position="93"/>
    </location>
</feature>
<feature type="transmembrane region" description="Helical" evidence="1">
    <location>
        <begin position="9"/>
        <end position="28"/>
    </location>
</feature>
<reference evidence="2 3" key="1">
    <citation type="submission" date="2019-03" db="EMBL/GenBank/DDBJ databases">
        <title>Genomic Encyclopedia of Type Strains, Phase III (KMG-III): the genomes of soil and plant-associated and newly described type strains.</title>
        <authorList>
            <person name="Whitman W."/>
        </authorList>
    </citation>
    <scope>NUCLEOTIDE SEQUENCE [LARGE SCALE GENOMIC DNA]</scope>
    <source>
        <strain evidence="2 3">VKM Ac-2527</strain>
    </source>
</reference>
<dbReference type="AlphaFoldDB" id="A0A4R6KLC4"/>
<sequence>MIRYAARAVPWGLLGAGAGLVIGLLLLVERWPYTLWPLQGAAVGLLAGTAVWCFNEPAASLVDTMPRSLRWRTTARSTGTLALVAIWLIALQQTRSGYFGHAEDVAWQGIALAAAASAYMTWQRCRGSTGPARALSAGIVGITLFVALARPFDEVLPIFPYTAGDDWATSRLIWAAVPTAVLLLTARLPVFHRLT</sequence>
<feature type="transmembrane region" description="Helical" evidence="1">
    <location>
        <begin position="105"/>
        <end position="122"/>
    </location>
</feature>
<keyword evidence="1" id="KW-0472">Membrane</keyword>
<evidence type="ECO:0000313" key="2">
    <source>
        <dbReference type="EMBL" id="TDO50586.1"/>
    </source>
</evidence>
<feature type="transmembrane region" description="Helical" evidence="1">
    <location>
        <begin position="172"/>
        <end position="190"/>
    </location>
</feature>
<feature type="transmembrane region" description="Helical" evidence="1">
    <location>
        <begin position="34"/>
        <end position="54"/>
    </location>
</feature>
<name>A0A4R6KLC4_9ACTN</name>
<dbReference type="RefSeq" id="WP_133799787.1">
    <property type="nucleotide sequence ID" value="NZ_SNWQ01000004.1"/>
</dbReference>
<protein>
    <submittedName>
        <fullName evidence="2">Uncharacterized protein</fullName>
    </submittedName>
</protein>
<dbReference type="EMBL" id="SNWQ01000004">
    <property type="protein sequence ID" value="TDO50586.1"/>
    <property type="molecule type" value="Genomic_DNA"/>
</dbReference>
<organism evidence="2 3">
    <name type="scientific">Kribbella caucasensis</name>
    <dbReference type="NCBI Taxonomy" id="2512215"/>
    <lineage>
        <taxon>Bacteria</taxon>
        <taxon>Bacillati</taxon>
        <taxon>Actinomycetota</taxon>
        <taxon>Actinomycetes</taxon>
        <taxon>Propionibacteriales</taxon>
        <taxon>Kribbellaceae</taxon>
        <taxon>Kribbella</taxon>
    </lineage>
</organism>
<evidence type="ECO:0000313" key="3">
    <source>
        <dbReference type="Proteomes" id="UP000295388"/>
    </source>
</evidence>
<accession>A0A4R6KLC4</accession>
<dbReference type="OrthoDB" id="3822408at2"/>
<keyword evidence="1" id="KW-0812">Transmembrane</keyword>
<evidence type="ECO:0000256" key="1">
    <source>
        <dbReference type="SAM" id="Phobius"/>
    </source>
</evidence>
<dbReference type="Proteomes" id="UP000295388">
    <property type="component" value="Unassembled WGS sequence"/>
</dbReference>
<keyword evidence="1" id="KW-1133">Transmembrane helix</keyword>
<feature type="transmembrane region" description="Helical" evidence="1">
    <location>
        <begin position="134"/>
        <end position="152"/>
    </location>
</feature>
<gene>
    <name evidence="2" type="ORF">EV643_10479</name>
</gene>
<comment type="caution">
    <text evidence="2">The sequence shown here is derived from an EMBL/GenBank/DDBJ whole genome shotgun (WGS) entry which is preliminary data.</text>
</comment>